<dbReference type="Proteomes" id="UP001557470">
    <property type="component" value="Unassembled WGS sequence"/>
</dbReference>
<keyword evidence="2" id="KW-1185">Reference proteome</keyword>
<accession>A0ABD0XLC8</accession>
<proteinExistence type="predicted"/>
<evidence type="ECO:0000313" key="2">
    <source>
        <dbReference type="Proteomes" id="UP001557470"/>
    </source>
</evidence>
<protein>
    <submittedName>
        <fullName evidence="1">Uncharacterized protein</fullName>
    </submittedName>
</protein>
<sequence>MMEPPPNFTVASKSLETLCSFIILHNAPCYDQITLSLFHQSTAPSSKMKLACPNVHLHTSSDSVCGMCAEKVLLHNCPIQLLIGQGALNC</sequence>
<comment type="caution">
    <text evidence="1">The sequence shown here is derived from an EMBL/GenBank/DDBJ whole genome shotgun (WGS) entry which is preliminary data.</text>
</comment>
<reference evidence="1 2" key="1">
    <citation type="submission" date="2024-06" db="EMBL/GenBank/DDBJ databases">
        <authorList>
            <person name="Pan Q."/>
            <person name="Wen M."/>
            <person name="Jouanno E."/>
            <person name="Zahm M."/>
            <person name="Klopp C."/>
            <person name="Cabau C."/>
            <person name="Louis A."/>
            <person name="Berthelot C."/>
            <person name="Parey E."/>
            <person name="Roest Crollius H."/>
            <person name="Montfort J."/>
            <person name="Robinson-Rechavi M."/>
            <person name="Bouchez O."/>
            <person name="Lampietro C."/>
            <person name="Lopez Roques C."/>
            <person name="Donnadieu C."/>
            <person name="Postlethwait J."/>
            <person name="Bobe J."/>
            <person name="Verreycken H."/>
            <person name="Guiguen Y."/>
        </authorList>
    </citation>
    <scope>NUCLEOTIDE SEQUENCE [LARGE SCALE GENOMIC DNA]</scope>
    <source>
        <strain evidence="1">Up_M1</strain>
        <tissue evidence="1">Testis</tissue>
    </source>
</reference>
<dbReference type="AlphaFoldDB" id="A0ABD0XLC8"/>
<name>A0ABD0XLC8_UMBPY</name>
<evidence type="ECO:0000313" key="1">
    <source>
        <dbReference type="EMBL" id="KAL1021419.1"/>
    </source>
</evidence>
<gene>
    <name evidence="1" type="ORF">UPYG_G00013040</name>
</gene>
<organism evidence="1 2">
    <name type="scientific">Umbra pygmaea</name>
    <name type="common">Eastern mudminnow</name>
    <dbReference type="NCBI Taxonomy" id="75934"/>
    <lineage>
        <taxon>Eukaryota</taxon>
        <taxon>Metazoa</taxon>
        <taxon>Chordata</taxon>
        <taxon>Craniata</taxon>
        <taxon>Vertebrata</taxon>
        <taxon>Euteleostomi</taxon>
        <taxon>Actinopterygii</taxon>
        <taxon>Neopterygii</taxon>
        <taxon>Teleostei</taxon>
        <taxon>Protacanthopterygii</taxon>
        <taxon>Esociformes</taxon>
        <taxon>Umbridae</taxon>
        <taxon>Umbra</taxon>
    </lineage>
</organism>
<dbReference type="EMBL" id="JAGEUA010000001">
    <property type="protein sequence ID" value="KAL1021419.1"/>
    <property type="molecule type" value="Genomic_DNA"/>
</dbReference>